<dbReference type="Pfam" id="PF07661">
    <property type="entry name" value="MORN_2"/>
    <property type="match status" value="2"/>
</dbReference>
<dbReference type="SUPFAM" id="SSF82185">
    <property type="entry name" value="Histone H3 K4-specific methyltransferase SET7/9 N-terminal domain"/>
    <property type="match status" value="1"/>
</dbReference>
<dbReference type="AlphaFoldDB" id="A0A504JJ72"/>
<evidence type="ECO:0000313" key="2">
    <source>
        <dbReference type="Proteomes" id="UP000315540"/>
    </source>
</evidence>
<dbReference type="OrthoDB" id="6334863at2"/>
<dbReference type="Proteomes" id="UP000315540">
    <property type="component" value="Unassembled WGS sequence"/>
</dbReference>
<keyword evidence="2" id="KW-1185">Reference proteome</keyword>
<dbReference type="InterPro" id="IPR011652">
    <property type="entry name" value="MORN_2"/>
</dbReference>
<dbReference type="RefSeq" id="WP_140588704.1">
    <property type="nucleotide sequence ID" value="NZ_VFWZ01000001.1"/>
</dbReference>
<comment type="caution">
    <text evidence="1">The sequence shown here is derived from an EMBL/GenBank/DDBJ whole genome shotgun (WGS) entry which is preliminary data.</text>
</comment>
<protein>
    <submittedName>
        <fullName evidence="1">Toxin-antitoxin system YwqK family antitoxin</fullName>
    </submittedName>
</protein>
<reference evidence="1 2" key="1">
    <citation type="submission" date="2019-06" db="EMBL/GenBank/DDBJ databases">
        <authorList>
            <person name="Meng X."/>
        </authorList>
    </citation>
    <scope>NUCLEOTIDE SEQUENCE [LARGE SCALE GENOMIC DNA]</scope>
    <source>
        <strain evidence="1 2">M625</strain>
    </source>
</reference>
<proteinExistence type="predicted"/>
<accession>A0A504JJ72</accession>
<evidence type="ECO:0000313" key="1">
    <source>
        <dbReference type="EMBL" id="TPN88812.1"/>
    </source>
</evidence>
<dbReference type="Gene3D" id="3.90.930.1">
    <property type="match status" value="1"/>
</dbReference>
<name>A0A504JJ72_9FLAO</name>
<organism evidence="1 2">
    <name type="scientific">Aquimarina algicola</name>
    <dbReference type="NCBI Taxonomy" id="2589995"/>
    <lineage>
        <taxon>Bacteria</taxon>
        <taxon>Pseudomonadati</taxon>
        <taxon>Bacteroidota</taxon>
        <taxon>Flavobacteriia</taxon>
        <taxon>Flavobacteriales</taxon>
        <taxon>Flavobacteriaceae</taxon>
        <taxon>Aquimarina</taxon>
    </lineage>
</organism>
<sequence>MYVTTKIIFVFLLFSLFSCNPKTHNLDVSNKDLKPKGDLLYYKDKPFSGILSSRVDTLAINKVNYLEGRKHGEEQKLFANGKLAAIRFYQNGKKSGIHKAWWSNGQLKFIKKFDSDGNPVGIQQEWYSNGKLAKEFNYVDGKESGPQKIWDYRGKIVVNYQVINGERFGLIGSVNCKSDNYVD</sequence>
<dbReference type="PROSITE" id="PS51257">
    <property type="entry name" value="PROKAR_LIPOPROTEIN"/>
    <property type="match status" value="1"/>
</dbReference>
<dbReference type="EMBL" id="VFWZ01000001">
    <property type="protein sequence ID" value="TPN88812.1"/>
    <property type="molecule type" value="Genomic_DNA"/>
</dbReference>
<gene>
    <name evidence="1" type="ORF">FHK87_00950</name>
</gene>